<comment type="similarity">
    <text evidence="1 4">Belongs to the short-chain dehydrogenases/reductases (SDR) family.</text>
</comment>
<evidence type="ECO:0000313" key="6">
    <source>
        <dbReference type="Proteomes" id="UP000053820"/>
    </source>
</evidence>
<evidence type="ECO:0000256" key="2">
    <source>
        <dbReference type="ARBA" id="ARBA00022857"/>
    </source>
</evidence>
<dbReference type="Proteomes" id="UP000053820">
    <property type="component" value="Unassembled WGS sequence"/>
</dbReference>
<evidence type="ECO:0008006" key="7">
    <source>
        <dbReference type="Google" id="ProtNLM"/>
    </source>
</evidence>
<name>A0A0C9V5M7_9AGAM</name>
<keyword evidence="2" id="KW-0521">NADP</keyword>
<accession>A0A0C9V5M7</accession>
<dbReference type="PANTHER" id="PTHR44169">
    <property type="entry name" value="NADPH-DEPENDENT 1-ACYLDIHYDROXYACETONE PHOSPHATE REDUCTASE"/>
    <property type="match status" value="1"/>
</dbReference>
<dbReference type="PRINTS" id="PR00080">
    <property type="entry name" value="SDRFAMILY"/>
</dbReference>
<evidence type="ECO:0000256" key="4">
    <source>
        <dbReference type="RuleBase" id="RU000363"/>
    </source>
</evidence>
<keyword evidence="3" id="KW-0560">Oxidoreductase</keyword>
<dbReference type="FunFam" id="3.40.50.720:FF:000261">
    <property type="entry name" value="NADPH-dependent 1-acyldihydroxyacetone phosphate reductase"/>
    <property type="match status" value="1"/>
</dbReference>
<dbReference type="InterPro" id="IPR020904">
    <property type="entry name" value="Sc_DH/Rdtase_CS"/>
</dbReference>
<protein>
    <recommendedName>
        <fullName evidence="7">NAD(P)-binding protein</fullName>
    </recommendedName>
</protein>
<dbReference type="HOGENOM" id="CLU_010194_2_9_1"/>
<proteinExistence type="inferred from homology"/>
<evidence type="ECO:0000256" key="3">
    <source>
        <dbReference type="ARBA" id="ARBA00023002"/>
    </source>
</evidence>
<dbReference type="AlphaFoldDB" id="A0A0C9V5M7"/>
<dbReference type="Gene3D" id="3.40.50.720">
    <property type="entry name" value="NAD(P)-binding Rossmann-like Domain"/>
    <property type="match status" value="1"/>
</dbReference>
<dbReference type="CDD" id="cd05374">
    <property type="entry name" value="17beta-HSD-like_SDR_c"/>
    <property type="match status" value="1"/>
</dbReference>
<dbReference type="PANTHER" id="PTHR44169:SF6">
    <property type="entry name" value="NADPH-DEPENDENT 1-ACYLDIHYDROXYACETONE PHOSPHATE REDUCTASE"/>
    <property type="match status" value="1"/>
</dbReference>
<dbReference type="GO" id="GO:0016491">
    <property type="term" value="F:oxidoreductase activity"/>
    <property type="evidence" value="ECO:0007669"/>
    <property type="project" value="UniProtKB-KW"/>
</dbReference>
<sequence length="283" mass="30622">MSSSTAPSSIQKVVLITGCSAGGIGFYLCEEFAAQGCLVYATSRKLESMEGFRSENIRKLVLDVTKEDNIQQVVQKILEEAGKIDIVVNNAGALAIGPVAEATIEQIRNAFELNTFAALRVSNAVIPSMVRCQEGLIVNIGSIAGLITTPWNGLYCAAKAALHAITEALAMECKPFGIKVMLVAPGGITSSIAKNQAATLKLSPSTMYKDYEPKIIQRMNASQGKGSMNTDEFARRVVAQALGANPPPYMTLGNDSTRFAFYQWLPRQYVLGEMYKRLIENNV</sequence>
<organism evidence="5 6">
    <name type="scientific">Hydnomerulius pinastri MD-312</name>
    <dbReference type="NCBI Taxonomy" id="994086"/>
    <lineage>
        <taxon>Eukaryota</taxon>
        <taxon>Fungi</taxon>
        <taxon>Dikarya</taxon>
        <taxon>Basidiomycota</taxon>
        <taxon>Agaricomycotina</taxon>
        <taxon>Agaricomycetes</taxon>
        <taxon>Agaricomycetidae</taxon>
        <taxon>Boletales</taxon>
        <taxon>Boletales incertae sedis</taxon>
        <taxon>Leucogyrophana</taxon>
    </lineage>
</organism>
<evidence type="ECO:0000256" key="1">
    <source>
        <dbReference type="ARBA" id="ARBA00006484"/>
    </source>
</evidence>
<dbReference type="PRINTS" id="PR00081">
    <property type="entry name" value="GDHRDH"/>
</dbReference>
<evidence type="ECO:0000313" key="5">
    <source>
        <dbReference type="EMBL" id="KIJ60859.1"/>
    </source>
</evidence>
<reference evidence="5 6" key="1">
    <citation type="submission" date="2014-04" db="EMBL/GenBank/DDBJ databases">
        <title>Evolutionary Origins and Diversification of the Mycorrhizal Mutualists.</title>
        <authorList>
            <consortium name="DOE Joint Genome Institute"/>
            <consortium name="Mycorrhizal Genomics Consortium"/>
            <person name="Kohler A."/>
            <person name="Kuo A."/>
            <person name="Nagy L.G."/>
            <person name="Floudas D."/>
            <person name="Copeland A."/>
            <person name="Barry K.W."/>
            <person name="Cichocki N."/>
            <person name="Veneault-Fourrey C."/>
            <person name="LaButti K."/>
            <person name="Lindquist E.A."/>
            <person name="Lipzen A."/>
            <person name="Lundell T."/>
            <person name="Morin E."/>
            <person name="Murat C."/>
            <person name="Riley R."/>
            <person name="Ohm R."/>
            <person name="Sun H."/>
            <person name="Tunlid A."/>
            <person name="Henrissat B."/>
            <person name="Grigoriev I.V."/>
            <person name="Hibbett D.S."/>
            <person name="Martin F."/>
        </authorList>
    </citation>
    <scope>NUCLEOTIDE SEQUENCE [LARGE SCALE GENOMIC DNA]</scope>
    <source>
        <strain evidence="5 6">MD-312</strain>
    </source>
</reference>
<dbReference type="Pfam" id="PF00106">
    <property type="entry name" value="adh_short"/>
    <property type="match status" value="1"/>
</dbReference>
<dbReference type="PROSITE" id="PS00061">
    <property type="entry name" value="ADH_SHORT"/>
    <property type="match status" value="1"/>
</dbReference>
<gene>
    <name evidence="5" type="ORF">HYDPIDRAFT_138609</name>
</gene>
<dbReference type="InterPro" id="IPR036291">
    <property type="entry name" value="NAD(P)-bd_dom_sf"/>
</dbReference>
<dbReference type="GO" id="GO:0005783">
    <property type="term" value="C:endoplasmic reticulum"/>
    <property type="evidence" value="ECO:0007669"/>
    <property type="project" value="TreeGrafter"/>
</dbReference>
<keyword evidence="6" id="KW-1185">Reference proteome</keyword>
<dbReference type="InterPro" id="IPR002347">
    <property type="entry name" value="SDR_fam"/>
</dbReference>
<dbReference type="EMBL" id="KN839868">
    <property type="protein sequence ID" value="KIJ60859.1"/>
    <property type="molecule type" value="Genomic_DNA"/>
</dbReference>
<dbReference type="SUPFAM" id="SSF51735">
    <property type="entry name" value="NAD(P)-binding Rossmann-fold domains"/>
    <property type="match status" value="1"/>
</dbReference>
<dbReference type="OrthoDB" id="2102561at2759"/>